<dbReference type="GO" id="GO:0005506">
    <property type="term" value="F:iron ion binding"/>
    <property type="evidence" value="ECO:0007669"/>
    <property type="project" value="UniProtKB-UniRule"/>
</dbReference>
<dbReference type="InterPro" id="IPR000905">
    <property type="entry name" value="Gcp-like_dom"/>
</dbReference>
<dbReference type="GO" id="GO:0061711">
    <property type="term" value="F:tRNA N(6)-L-threonylcarbamoyladenine synthase activity"/>
    <property type="evidence" value="ECO:0007669"/>
    <property type="project" value="UniProtKB-EC"/>
</dbReference>
<organism evidence="10 11">
    <name type="scientific">Planctopirus limnophila (strain ATCC 43296 / DSM 3776 / IFAM 1008 / Mu 290)</name>
    <name type="common">Planctomyces limnophilus</name>
    <dbReference type="NCBI Taxonomy" id="521674"/>
    <lineage>
        <taxon>Bacteria</taxon>
        <taxon>Pseudomonadati</taxon>
        <taxon>Planctomycetota</taxon>
        <taxon>Planctomycetia</taxon>
        <taxon>Planctomycetales</taxon>
        <taxon>Planctomycetaceae</taxon>
        <taxon>Planctopirus</taxon>
    </lineage>
</organism>
<comment type="function">
    <text evidence="8">Required for the formation of a threonylcarbamoyl group on adenosine at position 37 (t(6)A37) in tRNAs that read codons beginning with adenine. Is involved in the transfer of the threonylcarbamoyl moiety of threonylcarbamoyl-AMP (TC-AMP) to the N6 group of A37, together with TsaE and TsaB. TsaD likely plays a direct catalytic role in this reaction.</text>
</comment>
<name>D5SPW4_PLAL2</name>
<gene>
    <name evidence="8" type="primary">tsaD</name>
    <name evidence="10" type="ordered locus">Plim_2513</name>
</gene>
<dbReference type="FunFam" id="3.30.420.40:FF:000012">
    <property type="entry name" value="tRNA N6-adenosine threonylcarbamoyltransferase"/>
    <property type="match status" value="1"/>
</dbReference>
<feature type="binding site" evidence="8">
    <location>
        <position position="219"/>
    </location>
    <ligand>
        <name>substrate</name>
    </ligand>
</feature>
<evidence type="ECO:0000256" key="6">
    <source>
        <dbReference type="ARBA" id="ARBA00023315"/>
    </source>
</evidence>
<evidence type="ECO:0000256" key="8">
    <source>
        <dbReference type="HAMAP-Rule" id="MF_01445"/>
    </source>
</evidence>
<keyword evidence="4 8" id="KW-0479">Metal-binding</keyword>
<dbReference type="GO" id="GO:0008233">
    <property type="term" value="F:peptidase activity"/>
    <property type="evidence" value="ECO:0007669"/>
    <property type="project" value="UniProtKB-KW"/>
</dbReference>
<feature type="binding site" evidence="8">
    <location>
        <position position="215"/>
    </location>
    <ligand>
        <name>substrate</name>
    </ligand>
</feature>
<sequence length="380" mass="39848">MLPSDVVTPDSAASVAAESSESGFLLAIESSCDETAAAVIDRQRRVLSNVVASQFELHTRFGGVVPEMASRAHVQNILPVIDEAIRQAGIRLTDLTAIAVATTPGLVGSLLIGLTAAKTLAWSLGVPLVAIDHLQAHIYACQLALWSQSGQAAGQKGQAESIYPCVGMVVSGGHSNLYACASPVDFELLGATTDDAAGEAFDKVAKVLDLGFPGGPAIEKFAKAGRADAFAFPRTFIHEDRLDFSFSGLKTAVLYAAHGIQGAKVQPPPLDDARRADLAASFQAAVVDVLVAKAVQALKKTRYSSLCVGGGVAANQAFREKLEQVAKKRGFRLHVAPRELCTDNAAMGGLGWELVEKGRLAPLDLDVSPGLIRTAVPRKS</sequence>
<dbReference type="PANTHER" id="PTHR11735:SF6">
    <property type="entry name" value="TRNA N6-ADENOSINE THREONYLCARBAMOYLTRANSFERASE, MITOCHONDRIAL"/>
    <property type="match status" value="1"/>
</dbReference>
<evidence type="ECO:0000313" key="10">
    <source>
        <dbReference type="EMBL" id="ADG68339.1"/>
    </source>
</evidence>
<comment type="subcellular location">
    <subcellularLocation>
        <location evidence="8">Cytoplasm</location>
    </subcellularLocation>
</comment>
<keyword evidence="2 8" id="KW-0808">Transferase</keyword>
<dbReference type="RefSeq" id="WP_013110770.1">
    <property type="nucleotide sequence ID" value="NC_014148.1"/>
</dbReference>
<dbReference type="SUPFAM" id="SSF53067">
    <property type="entry name" value="Actin-like ATPase domain"/>
    <property type="match status" value="2"/>
</dbReference>
<dbReference type="EC" id="2.3.1.234" evidence="8"/>
<dbReference type="Pfam" id="PF00814">
    <property type="entry name" value="TsaD"/>
    <property type="match status" value="1"/>
</dbReference>
<feature type="binding site" evidence="8">
    <location>
        <position position="343"/>
    </location>
    <ligand>
        <name>Fe cation</name>
        <dbReference type="ChEBI" id="CHEBI:24875"/>
    </ligand>
</feature>
<dbReference type="PRINTS" id="PR00789">
    <property type="entry name" value="OSIALOPTASE"/>
</dbReference>
<feature type="binding site" evidence="8">
    <location>
        <position position="315"/>
    </location>
    <ligand>
        <name>substrate</name>
    </ligand>
</feature>
<dbReference type="InterPro" id="IPR043129">
    <property type="entry name" value="ATPase_NBD"/>
</dbReference>
<feature type="domain" description="Gcp-like" evidence="9">
    <location>
        <begin position="46"/>
        <end position="347"/>
    </location>
</feature>
<feature type="binding site" evidence="8">
    <location>
        <position position="133"/>
    </location>
    <ligand>
        <name>Fe cation</name>
        <dbReference type="ChEBI" id="CHEBI:24875"/>
    </ligand>
</feature>
<dbReference type="GO" id="GO:0005737">
    <property type="term" value="C:cytoplasm"/>
    <property type="evidence" value="ECO:0007669"/>
    <property type="project" value="UniProtKB-SubCell"/>
</dbReference>
<evidence type="ECO:0000256" key="2">
    <source>
        <dbReference type="ARBA" id="ARBA00022679"/>
    </source>
</evidence>
<dbReference type="HAMAP" id="MF_01445">
    <property type="entry name" value="TsaD"/>
    <property type="match status" value="1"/>
</dbReference>
<keyword evidence="11" id="KW-1185">Reference proteome</keyword>
<dbReference type="HOGENOM" id="CLU_023208_0_2_0"/>
<comment type="cofactor">
    <cofactor evidence="8">
        <name>Fe(2+)</name>
        <dbReference type="ChEBI" id="CHEBI:29033"/>
    </cofactor>
    <text evidence="8">Binds 1 Fe(2+) ion per subunit.</text>
</comment>
<dbReference type="Gene3D" id="3.30.420.40">
    <property type="match status" value="2"/>
</dbReference>
<dbReference type="CDD" id="cd24133">
    <property type="entry name" value="ASKHA_NBD_TsaD_bac"/>
    <property type="match status" value="1"/>
</dbReference>
<dbReference type="PANTHER" id="PTHR11735">
    <property type="entry name" value="TRNA N6-ADENOSINE THREONYLCARBAMOYLTRANSFERASE"/>
    <property type="match status" value="1"/>
</dbReference>
<comment type="similarity">
    <text evidence="8">Belongs to the KAE1 / TsaD family.</text>
</comment>
<keyword evidence="6 8" id="KW-0012">Acyltransferase</keyword>
<dbReference type="Proteomes" id="UP000002220">
    <property type="component" value="Chromosome"/>
</dbReference>
<dbReference type="GO" id="GO:0006508">
    <property type="term" value="P:proteolysis"/>
    <property type="evidence" value="ECO:0007669"/>
    <property type="project" value="UniProtKB-KW"/>
</dbReference>
<dbReference type="InterPro" id="IPR017860">
    <property type="entry name" value="Peptidase_M22_CS"/>
</dbReference>
<keyword evidence="5 8" id="KW-0408">Iron</keyword>
<dbReference type="PROSITE" id="PS01016">
    <property type="entry name" value="GLYCOPROTEASE"/>
    <property type="match status" value="1"/>
</dbReference>
<evidence type="ECO:0000256" key="7">
    <source>
        <dbReference type="ARBA" id="ARBA00048117"/>
    </source>
</evidence>
<dbReference type="KEGG" id="plm:Plim_2513"/>
<accession>D5SPW4</accession>
<dbReference type="AlphaFoldDB" id="D5SPW4"/>
<dbReference type="GO" id="GO:0002949">
    <property type="term" value="P:tRNA threonylcarbamoyladenosine modification"/>
    <property type="evidence" value="ECO:0007669"/>
    <property type="project" value="UniProtKB-UniRule"/>
</dbReference>
<keyword evidence="10" id="KW-0378">Hydrolase</keyword>
<dbReference type="NCBIfam" id="TIGR03723">
    <property type="entry name" value="T6A_TsaD_YgjD"/>
    <property type="match status" value="1"/>
</dbReference>
<dbReference type="FunFam" id="3.30.420.40:FF:000040">
    <property type="entry name" value="tRNA N6-adenosine threonylcarbamoyltransferase"/>
    <property type="match status" value="1"/>
</dbReference>
<evidence type="ECO:0000313" key="11">
    <source>
        <dbReference type="Proteomes" id="UP000002220"/>
    </source>
</evidence>
<comment type="catalytic activity">
    <reaction evidence="7 8">
        <text>L-threonylcarbamoyladenylate + adenosine(37) in tRNA = N(6)-L-threonylcarbamoyladenosine(37) in tRNA + AMP + H(+)</text>
        <dbReference type="Rhea" id="RHEA:37059"/>
        <dbReference type="Rhea" id="RHEA-COMP:10162"/>
        <dbReference type="Rhea" id="RHEA-COMP:10163"/>
        <dbReference type="ChEBI" id="CHEBI:15378"/>
        <dbReference type="ChEBI" id="CHEBI:73682"/>
        <dbReference type="ChEBI" id="CHEBI:74411"/>
        <dbReference type="ChEBI" id="CHEBI:74418"/>
        <dbReference type="ChEBI" id="CHEBI:456215"/>
        <dbReference type="EC" id="2.3.1.234"/>
    </reaction>
</comment>
<evidence type="ECO:0000259" key="9">
    <source>
        <dbReference type="Pfam" id="PF00814"/>
    </source>
</evidence>
<dbReference type="InterPro" id="IPR022450">
    <property type="entry name" value="TsaD"/>
</dbReference>
<evidence type="ECO:0000256" key="3">
    <source>
        <dbReference type="ARBA" id="ARBA00022694"/>
    </source>
</evidence>
<evidence type="ECO:0000256" key="4">
    <source>
        <dbReference type="ARBA" id="ARBA00022723"/>
    </source>
</evidence>
<evidence type="ECO:0000256" key="1">
    <source>
        <dbReference type="ARBA" id="ARBA00022490"/>
    </source>
</evidence>
<keyword evidence="1 8" id="KW-0963">Cytoplasm</keyword>
<evidence type="ECO:0000256" key="5">
    <source>
        <dbReference type="ARBA" id="ARBA00023004"/>
    </source>
</evidence>
<feature type="binding site" evidence="8">
    <location>
        <position position="202"/>
    </location>
    <ligand>
        <name>substrate</name>
    </ligand>
</feature>
<reference evidence="10 11" key="1">
    <citation type="journal article" date="2010" name="Stand. Genomic Sci.">
        <title>Complete genome sequence of Planctomyces limnophilus type strain (Mu 290).</title>
        <authorList>
            <person name="Labutti K."/>
            <person name="Sikorski J."/>
            <person name="Schneider S."/>
            <person name="Nolan M."/>
            <person name="Lucas S."/>
            <person name="Glavina Del Rio T."/>
            <person name="Tice H."/>
            <person name="Cheng J.F."/>
            <person name="Goodwin L."/>
            <person name="Pitluck S."/>
            <person name="Liolios K."/>
            <person name="Ivanova N."/>
            <person name="Mavromatis K."/>
            <person name="Mikhailova N."/>
            <person name="Pati A."/>
            <person name="Chen A."/>
            <person name="Palaniappan K."/>
            <person name="Land M."/>
            <person name="Hauser L."/>
            <person name="Chang Y.J."/>
            <person name="Jeffries C.D."/>
            <person name="Tindall B.J."/>
            <person name="Rohde M."/>
            <person name="Goker M."/>
            <person name="Woyke T."/>
            <person name="Bristow J."/>
            <person name="Eisen J.A."/>
            <person name="Markowitz V."/>
            <person name="Hugenholtz P."/>
            <person name="Kyrpides N.C."/>
            <person name="Klenk H.P."/>
            <person name="Lapidus A."/>
        </authorList>
    </citation>
    <scope>NUCLEOTIDE SEQUENCE [LARGE SCALE GENOMIC DNA]</scope>
    <source>
        <strain evidence="11">ATCC 43296 / DSM 3776 / IFAM 1008 / 290</strain>
    </source>
</reference>
<dbReference type="InterPro" id="IPR017861">
    <property type="entry name" value="KAE1/TsaD"/>
</dbReference>
<dbReference type="STRING" id="521674.Plim_2513"/>
<protein>
    <recommendedName>
        <fullName evidence="8">tRNA N6-adenosine threonylcarbamoyltransferase</fullName>
        <ecNumber evidence="8">2.3.1.234</ecNumber>
    </recommendedName>
    <alternativeName>
        <fullName evidence="8">N6-L-threonylcarbamoyladenine synthase</fullName>
        <shortName evidence="8">t(6)A synthase</shortName>
    </alternativeName>
    <alternativeName>
        <fullName evidence="8">t(6)A37 threonylcarbamoyladenosine biosynthesis protein TsaD</fullName>
    </alternativeName>
    <alternativeName>
        <fullName evidence="8">tRNA threonylcarbamoyladenosine biosynthesis protein TsaD</fullName>
    </alternativeName>
</protein>
<keyword evidence="10" id="KW-0645">Protease</keyword>
<proteinExistence type="inferred from homology"/>
<keyword evidence="3 8" id="KW-0819">tRNA processing</keyword>
<feature type="binding site" evidence="8">
    <location>
        <begin position="169"/>
        <end position="173"/>
    </location>
    <ligand>
        <name>substrate</name>
    </ligand>
</feature>
<dbReference type="NCBIfam" id="TIGR00329">
    <property type="entry name" value="gcp_kae1"/>
    <property type="match status" value="1"/>
</dbReference>
<feature type="binding site" evidence="8">
    <location>
        <position position="137"/>
    </location>
    <ligand>
        <name>Fe cation</name>
        <dbReference type="ChEBI" id="CHEBI:24875"/>
    </ligand>
</feature>
<dbReference type="eggNOG" id="COG0533">
    <property type="taxonomic scope" value="Bacteria"/>
</dbReference>
<dbReference type="EMBL" id="CP001744">
    <property type="protein sequence ID" value="ADG68339.1"/>
    <property type="molecule type" value="Genomic_DNA"/>
</dbReference>